<dbReference type="GO" id="GO:0004888">
    <property type="term" value="F:transmembrane signaling receptor activity"/>
    <property type="evidence" value="ECO:0007669"/>
    <property type="project" value="InterPro"/>
</dbReference>
<comment type="subcellular location">
    <subcellularLocation>
        <location evidence="1">Membrane</location>
        <topology evidence="1">Multi-pass membrane protein</topology>
    </subcellularLocation>
</comment>
<protein>
    <submittedName>
        <fullName evidence="8">Uncharacterized protein</fullName>
    </submittedName>
</protein>
<accession>A0A1I7T9F8</accession>
<evidence type="ECO:0000256" key="1">
    <source>
        <dbReference type="ARBA" id="ARBA00004141"/>
    </source>
</evidence>
<dbReference type="InterPro" id="IPR002184">
    <property type="entry name" value="7TM_GPCR_serpentine_rcpt_Srb"/>
</dbReference>
<evidence type="ECO:0000256" key="2">
    <source>
        <dbReference type="ARBA" id="ARBA00006860"/>
    </source>
</evidence>
<dbReference type="PANTHER" id="PTHR31216:SF3">
    <property type="entry name" value="SERPENTINE RECEPTOR CLASS BETA-15-RELATED"/>
    <property type="match status" value="1"/>
</dbReference>
<sequence>MLQFFCIMFVLNIVNFIFDSFLLHQNNKIQNSTSSLTTRYQRKEVTQSTKFAVFVIFCHVLLFGFYVFGIIFLRYFGSFLVPDATNLTAIRSVFATVRFLSFLLSKRWFQVMPIYNFVVGTVAVVLNRQMKLKKTKEMTATVQMKATGNVGAINYENAISDIWNSVSRR</sequence>
<organism evidence="7 8">
    <name type="scientific">Caenorhabditis tropicalis</name>
    <dbReference type="NCBI Taxonomy" id="1561998"/>
    <lineage>
        <taxon>Eukaryota</taxon>
        <taxon>Metazoa</taxon>
        <taxon>Ecdysozoa</taxon>
        <taxon>Nematoda</taxon>
        <taxon>Chromadorea</taxon>
        <taxon>Rhabditida</taxon>
        <taxon>Rhabditina</taxon>
        <taxon>Rhabditomorpha</taxon>
        <taxon>Rhabditoidea</taxon>
        <taxon>Rhabditidae</taxon>
        <taxon>Peloderinae</taxon>
        <taxon>Caenorhabditis</taxon>
    </lineage>
</organism>
<keyword evidence="7" id="KW-1185">Reference proteome</keyword>
<feature type="transmembrane region" description="Helical" evidence="6">
    <location>
        <begin position="108"/>
        <end position="126"/>
    </location>
</feature>
<name>A0A1I7T9F8_9PELO</name>
<dbReference type="WBParaSite" id="Csp11.Scaffold555.g3732.t1">
    <property type="protein sequence ID" value="Csp11.Scaffold555.g3732.t1"/>
    <property type="gene ID" value="Csp11.Scaffold555.g3732"/>
</dbReference>
<dbReference type="PANTHER" id="PTHR31216">
    <property type="entry name" value="SERPENTINE RECEPTOR CLASS BETA-1-RELATED-RELATED"/>
    <property type="match status" value="1"/>
</dbReference>
<dbReference type="GO" id="GO:0016020">
    <property type="term" value="C:membrane"/>
    <property type="evidence" value="ECO:0007669"/>
    <property type="project" value="UniProtKB-SubCell"/>
</dbReference>
<dbReference type="InterPro" id="IPR000344">
    <property type="entry name" value="7TM_GPCR_serpentine_rcpt_Sra"/>
</dbReference>
<dbReference type="Pfam" id="PF02117">
    <property type="entry name" value="7TM_GPCR_Sra"/>
    <property type="match status" value="1"/>
</dbReference>
<keyword evidence="3 6" id="KW-0812">Transmembrane</keyword>
<feature type="transmembrane region" description="Helical" evidence="6">
    <location>
        <begin position="51"/>
        <end position="76"/>
    </location>
</feature>
<evidence type="ECO:0000256" key="3">
    <source>
        <dbReference type="ARBA" id="ARBA00022692"/>
    </source>
</evidence>
<dbReference type="eggNOG" id="ENOG502THCV">
    <property type="taxonomic scope" value="Eukaryota"/>
</dbReference>
<comment type="similarity">
    <text evidence="2">Belongs to the nematode receptor-like protein srb family.</text>
</comment>
<evidence type="ECO:0000256" key="4">
    <source>
        <dbReference type="ARBA" id="ARBA00022989"/>
    </source>
</evidence>
<keyword evidence="5 6" id="KW-0472">Membrane</keyword>
<dbReference type="Proteomes" id="UP000095282">
    <property type="component" value="Unplaced"/>
</dbReference>
<evidence type="ECO:0000313" key="7">
    <source>
        <dbReference type="Proteomes" id="UP000095282"/>
    </source>
</evidence>
<dbReference type="PRINTS" id="PR00699">
    <property type="entry name" value="TMPROTEINSRB"/>
</dbReference>
<dbReference type="AlphaFoldDB" id="A0A1I7T9F8"/>
<feature type="transmembrane region" description="Helical" evidence="6">
    <location>
        <begin position="6"/>
        <end position="23"/>
    </location>
</feature>
<evidence type="ECO:0000313" key="8">
    <source>
        <dbReference type="WBParaSite" id="Csp11.Scaffold555.g3732.t1"/>
    </source>
</evidence>
<evidence type="ECO:0000256" key="5">
    <source>
        <dbReference type="ARBA" id="ARBA00023136"/>
    </source>
</evidence>
<keyword evidence="4 6" id="KW-1133">Transmembrane helix</keyword>
<dbReference type="STRING" id="1561998.A0A1I7T9F8"/>
<proteinExistence type="inferred from homology"/>
<dbReference type="GO" id="GO:0007606">
    <property type="term" value="P:sensory perception of chemical stimulus"/>
    <property type="evidence" value="ECO:0007669"/>
    <property type="project" value="InterPro"/>
</dbReference>
<reference evidence="8" key="1">
    <citation type="submission" date="2016-11" db="UniProtKB">
        <authorList>
            <consortium name="WormBaseParasite"/>
        </authorList>
    </citation>
    <scope>IDENTIFICATION</scope>
</reference>
<evidence type="ECO:0000256" key="6">
    <source>
        <dbReference type="SAM" id="Phobius"/>
    </source>
</evidence>